<dbReference type="Proteomes" id="UP001652624">
    <property type="component" value="Chromosome 6"/>
</dbReference>
<keyword evidence="4" id="KW-1185">Reference proteome</keyword>
<dbReference type="SUPFAM" id="SSF47576">
    <property type="entry name" value="Calponin-homology domain, CH-domain"/>
    <property type="match status" value="1"/>
</dbReference>
<name>A0ABM3XIY4_ERIEU</name>
<feature type="coiled-coil region" evidence="1">
    <location>
        <begin position="27"/>
        <end position="59"/>
    </location>
</feature>
<evidence type="ECO:0000256" key="1">
    <source>
        <dbReference type="SAM" id="Coils"/>
    </source>
</evidence>
<dbReference type="PROSITE" id="PS50021">
    <property type="entry name" value="CH"/>
    <property type="match status" value="1"/>
</dbReference>
<organism evidence="4 5">
    <name type="scientific">Erinaceus europaeus</name>
    <name type="common">Western European hedgehog</name>
    <dbReference type="NCBI Taxonomy" id="9365"/>
    <lineage>
        <taxon>Eukaryota</taxon>
        <taxon>Metazoa</taxon>
        <taxon>Chordata</taxon>
        <taxon>Craniata</taxon>
        <taxon>Vertebrata</taxon>
        <taxon>Euteleostomi</taxon>
        <taxon>Mammalia</taxon>
        <taxon>Eutheria</taxon>
        <taxon>Laurasiatheria</taxon>
        <taxon>Eulipotyphla</taxon>
        <taxon>Erinaceidae</taxon>
        <taxon>Erinaceinae</taxon>
        <taxon>Erinaceus</taxon>
    </lineage>
</organism>
<gene>
    <name evidence="5" type="primary">SMTN</name>
</gene>
<dbReference type="Gene3D" id="1.10.418.10">
    <property type="entry name" value="Calponin-like domain"/>
    <property type="match status" value="1"/>
</dbReference>
<feature type="region of interest" description="Disordered" evidence="2">
    <location>
        <begin position="133"/>
        <end position="537"/>
    </location>
</feature>
<evidence type="ECO:0000313" key="4">
    <source>
        <dbReference type="Proteomes" id="UP001652624"/>
    </source>
</evidence>
<dbReference type="CDD" id="cd21259">
    <property type="entry name" value="CH_SMTNB"/>
    <property type="match status" value="1"/>
</dbReference>
<proteinExistence type="predicted"/>
<dbReference type="Pfam" id="PF12510">
    <property type="entry name" value="Smoothelin"/>
    <property type="match status" value="3"/>
</dbReference>
<feature type="compositionally biased region" description="Polar residues" evidence="2">
    <location>
        <begin position="656"/>
        <end position="668"/>
    </location>
</feature>
<evidence type="ECO:0000313" key="5">
    <source>
        <dbReference type="RefSeq" id="XP_060048775.1"/>
    </source>
</evidence>
<feature type="compositionally biased region" description="Low complexity" evidence="2">
    <location>
        <begin position="193"/>
        <end position="210"/>
    </location>
</feature>
<feature type="region of interest" description="Disordered" evidence="2">
    <location>
        <begin position="568"/>
        <end position="668"/>
    </location>
</feature>
<accession>A0ABM3XIY4</accession>
<dbReference type="PANTHER" id="PTHR23167">
    <property type="entry name" value="CALPONIN HOMOLOGY DOMAIN-CONTAINING PROTEIN DDB_G0272472-RELATED"/>
    <property type="match status" value="1"/>
</dbReference>
<protein>
    <submittedName>
        <fullName evidence="5">Smoothelin isoform X6</fullName>
    </submittedName>
</protein>
<feature type="compositionally biased region" description="Pro residues" evidence="2">
    <location>
        <begin position="262"/>
        <end position="272"/>
    </location>
</feature>
<evidence type="ECO:0000256" key="2">
    <source>
        <dbReference type="SAM" id="MobiDB-lite"/>
    </source>
</evidence>
<dbReference type="InterPro" id="IPR022189">
    <property type="entry name" value="SMTN"/>
</dbReference>
<dbReference type="InterPro" id="IPR036872">
    <property type="entry name" value="CH_dom_sf"/>
</dbReference>
<sequence length="789" mass="84632">MADEALAGLDEGALRKLLEATADLAERRRIRAAIRELQRQELEREEETLASKRFRAERQDNKENWLHSQQREAELRAALALLAKRLESMSDVEELTVLLRSAGEYEERKLIRAAIRRVRAKELEVAATLAGRLCGGRADGGSAEDGPSRTAPRLERRQQVLQSEEQEQPPTAAPEPAPSAQAASQGVTTVTLLLQAPPGGSPSPQASPTASPEPPPGSPPPLTPETPGSPEPCSNLPGTPSPEPRVLPAPPSAEGQTAHKLPPGPEEPPAPQGPTRTPSHPKHTEPTPGSRGPAPLQLTGSVQDRVRKLSVDSPRSVGLRSSSARTAPGPSPAGAAASASSRSSSRDTSAQPSREKPGTARPLAQLQSSPQEEGPRGRGLAAVSLENGAGGPVARTETPGVLPSATVGSAEPRDGMKTTVTIEIKSGRGQASPGRVLLPTSNQRAELTLGLRAPPSLLSTSSASRGTVTHVTPGPPSRPANATHFTSLGQRGRSAKVEPEPTEPSSAAMQGPGDPKQTLGDRAPEGRGPLSAEQLTAIEDEEVLDKMLDQATDFEERKLIRAALRELRQRKRDGGGSTMVQTKTFSSSSSKKMGSVFDREDETSPRPGSLAALEKRQAEKKKELMKAQSLPKTSASQARKAMIEKLEKEAPASPGSPRTTVQRSTSFGVPNANSIKQMLLDWCRAKTRGYEHVDIQNFSSSWSDGMAFCALVHNFFPEAFDYGQLSPQNRRQNFEVAFSSAETHADCPQLLDTEDMVRLREPDWKCVYTYIQELYRCLVQKGLVKTKKS</sequence>
<feature type="compositionally biased region" description="Low complexity" evidence="2">
    <location>
        <begin position="320"/>
        <end position="352"/>
    </location>
</feature>
<dbReference type="SMART" id="SM00033">
    <property type="entry name" value="CH"/>
    <property type="match status" value="1"/>
</dbReference>
<dbReference type="PANTHER" id="PTHR23167:SF52">
    <property type="entry name" value="SMOOTHELIN"/>
    <property type="match status" value="1"/>
</dbReference>
<feature type="compositionally biased region" description="Pro residues" evidence="2">
    <location>
        <begin position="239"/>
        <end position="251"/>
    </location>
</feature>
<feature type="compositionally biased region" description="Low complexity" evidence="2">
    <location>
        <begin position="452"/>
        <end position="467"/>
    </location>
</feature>
<dbReference type="Pfam" id="PF00307">
    <property type="entry name" value="CH"/>
    <property type="match status" value="1"/>
</dbReference>
<feature type="domain" description="Calponin-homology (CH)" evidence="3">
    <location>
        <begin position="673"/>
        <end position="779"/>
    </location>
</feature>
<feature type="compositionally biased region" description="Pro residues" evidence="2">
    <location>
        <begin position="211"/>
        <end position="230"/>
    </location>
</feature>
<reference evidence="5" key="1">
    <citation type="submission" date="2025-08" db="UniProtKB">
        <authorList>
            <consortium name="RefSeq"/>
        </authorList>
    </citation>
    <scope>IDENTIFICATION</scope>
</reference>
<keyword evidence="1" id="KW-0175">Coiled coil</keyword>
<dbReference type="InterPro" id="IPR050540">
    <property type="entry name" value="F-actin_Monoox_Mical"/>
</dbReference>
<dbReference type="GeneID" id="103119018"/>
<feature type="compositionally biased region" description="Basic and acidic residues" evidence="2">
    <location>
        <begin position="613"/>
        <end position="625"/>
    </location>
</feature>
<dbReference type="RefSeq" id="XP_060048775.1">
    <property type="nucleotide sequence ID" value="XM_060192792.1"/>
</dbReference>
<feature type="compositionally biased region" description="Basic and acidic residues" evidence="2">
    <location>
        <begin position="641"/>
        <end position="650"/>
    </location>
</feature>
<dbReference type="InterPro" id="IPR001715">
    <property type="entry name" value="CH_dom"/>
</dbReference>
<evidence type="ECO:0000259" key="3">
    <source>
        <dbReference type="PROSITE" id="PS50021"/>
    </source>
</evidence>